<evidence type="ECO:0000313" key="3">
    <source>
        <dbReference type="EMBL" id="MBP2002742.1"/>
    </source>
</evidence>
<dbReference type="InterPro" id="IPR036582">
    <property type="entry name" value="Mao_N_sf"/>
</dbReference>
<dbReference type="InterPro" id="IPR012854">
    <property type="entry name" value="Cu_amine_oxidase-like_N"/>
</dbReference>
<dbReference type="Pfam" id="PF07833">
    <property type="entry name" value="Cu_amine_oxidN1"/>
    <property type="match status" value="1"/>
</dbReference>
<accession>A0ABS4JLZ9</accession>
<evidence type="ECO:0000256" key="1">
    <source>
        <dbReference type="SAM" id="SignalP"/>
    </source>
</evidence>
<evidence type="ECO:0000313" key="4">
    <source>
        <dbReference type="Proteomes" id="UP001519288"/>
    </source>
</evidence>
<evidence type="ECO:0000259" key="2">
    <source>
        <dbReference type="PROSITE" id="PS51910"/>
    </source>
</evidence>
<dbReference type="RefSeq" id="WP_209866317.1">
    <property type="nucleotide sequence ID" value="NZ_JAGGLD010000012.1"/>
</dbReference>
<dbReference type="PANTHER" id="PTHR46066">
    <property type="entry name" value="CHITINASE DOMAIN-CONTAINING PROTEIN 1 FAMILY MEMBER"/>
    <property type="match status" value="1"/>
</dbReference>
<dbReference type="Gene3D" id="3.30.457.10">
    <property type="entry name" value="Copper amine oxidase-like, N-terminal domain"/>
    <property type="match status" value="1"/>
</dbReference>
<dbReference type="EMBL" id="JAGGLD010000012">
    <property type="protein sequence ID" value="MBP2002742.1"/>
    <property type="molecule type" value="Genomic_DNA"/>
</dbReference>
<dbReference type="Gene3D" id="3.20.20.80">
    <property type="entry name" value="Glycosidases"/>
    <property type="match status" value="1"/>
</dbReference>
<comment type="caution">
    <text evidence="3">The sequence shown here is derived from an EMBL/GenBank/DDBJ whole genome shotgun (WGS) entry which is preliminary data.</text>
</comment>
<dbReference type="PROSITE" id="PS51910">
    <property type="entry name" value="GH18_2"/>
    <property type="match status" value="1"/>
</dbReference>
<dbReference type="SMART" id="SM00636">
    <property type="entry name" value="Glyco_18"/>
    <property type="match status" value="1"/>
</dbReference>
<dbReference type="PANTHER" id="PTHR46066:SF2">
    <property type="entry name" value="CHITINASE DOMAIN-CONTAINING PROTEIN 1"/>
    <property type="match status" value="1"/>
</dbReference>
<gene>
    <name evidence="3" type="ORF">J2Z69_003853</name>
</gene>
<dbReference type="InterPro" id="IPR001223">
    <property type="entry name" value="Glyco_hydro18_cat"/>
</dbReference>
<name>A0ABS4JLZ9_9BACL</name>
<feature type="signal peptide" evidence="1">
    <location>
        <begin position="1"/>
        <end position="33"/>
    </location>
</feature>
<dbReference type="Pfam" id="PF00704">
    <property type="entry name" value="Glyco_hydro_18"/>
    <property type="match status" value="1"/>
</dbReference>
<organism evidence="3 4">
    <name type="scientific">Paenibacillus shirakamiensis</name>
    <dbReference type="NCBI Taxonomy" id="1265935"/>
    <lineage>
        <taxon>Bacteria</taxon>
        <taxon>Bacillati</taxon>
        <taxon>Bacillota</taxon>
        <taxon>Bacilli</taxon>
        <taxon>Bacillales</taxon>
        <taxon>Paenibacillaceae</taxon>
        <taxon>Paenibacillus</taxon>
    </lineage>
</organism>
<dbReference type="InterPro" id="IPR017853">
    <property type="entry name" value="GH"/>
</dbReference>
<keyword evidence="4" id="KW-1185">Reference proteome</keyword>
<keyword evidence="1" id="KW-0732">Signal</keyword>
<dbReference type="SUPFAM" id="SSF51445">
    <property type="entry name" value="(Trans)glycosidases"/>
    <property type="match status" value="1"/>
</dbReference>
<feature type="chain" id="PRO_5046660078" description="GH18 domain-containing protein" evidence="1">
    <location>
        <begin position="34"/>
        <end position="421"/>
    </location>
</feature>
<proteinExistence type="predicted"/>
<protein>
    <recommendedName>
        <fullName evidence="2">GH18 domain-containing protein</fullName>
    </recommendedName>
</protein>
<reference evidence="3 4" key="1">
    <citation type="submission" date="2021-03" db="EMBL/GenBank/DDBJ databases">
        <title>Genomic Encyclopedia of Type Strains, Phase IV (KMG-IV): sequencing the most valuable type-strain genomes for metagenomic binning, comparative biology and taxonomic classification.</title>
        <authorList>
            <person name="Goeker M."/>
        </authorList>
    </citation>
    <scope>NUCLEOTIDE SEQUENCE [LARGE SCALE GENOMIC DNA]</scope>
    <source>
        <strain evidence="3 4">DSM 26806</strain>
    </source>
</reference>
<dbReference type="InterPro" id="IPR011583">
    <property type="entry name" value="Chitinase_II/V-like_cat"/>
</dbReference>
<feature type="domain" description="GH18" evidence="2">
    <location>
        <begin position="155"/>
        <end position="420"/>
    </location>
</feature>
<dbReference type="Proteomes" id="UP001519288">
    <property type="component" value="Unassembled WGS sequence"/>
</dbReference>
<sequence>MSFKSKATRVLLASMLSIATLSSASLTPDHVNAANEQVKIMLDGYNLPFPTEPTIIKGTTLVPFRAISEALGIQVNWESKTKQIVAVKNLEQGSSKVVLTLGSKTASVNGQSAPLAIAPQTLHGTTMIPLSFFSQQFGAKVNWDGATHTVSITSPQKKIYVSAFYAIDSYKEVSLLPKLNSVAFGWSRIDNQSNYTTTGTDYRWPKPDGDVTPESLVTRASSTGTAPYLMVFSGDTKLELTKILENKTLRQSVIAQVVDTATSKQFKGINLDLEGLGLTGDAKKVQADYNIVVKEFADAAHAQGLLLSVELPPLNGAYHGYDYKRIGQLADEVVVMAYAYIKETLPQPDAKVDQAIQLALKAIPKEKVVLGINLFSENANTLLTKIGLAKRYDLKGVAFWRLGLGSQNIWSAVQESIVFTP</sequence>
<dbReference type="SUPFAM" id="SSF55383">
    <property type="entry name" value="Copper amine oxidase, domain N"/>
    <property type="match status" value="1"/>
</dbReference>